<gene>
    <name evidence="1" type="ORF">ACFQ5P_16150</name>
</gene>
<evidence type="ECO:0000313" key="2">
    <source>
        <dbReference type="Proteomes" id="UP001597302"/>
    </source>
</evidence>
<name>A0ABW4DYL6_9RHOB</name>
<reference evidence="2" key="1">
    <citation type="journal article" date="2019" name="Int. J. Syst. Evol. Microbiol.">
        <title>The Global Catalogue of Microorganisms (GCM) 10K type strain sequencing project: providing services to taxonomists for standard genome sequencing and annotation.</title>
        <authorList>
            <consortium name="The Broad Institute Genomics Platform"/>
            <consortium name="The Broad Institute Genome Sequencing Center for Infectious Disease"/>
            <person name="Wu L."/>
            <person name="Ma J."/>
        </authorList>
    </citation>
    <scope>NUCLEOTIDE SEQUENCE [LARGE SCALE GENOMIC DNA]</scope>
    <source>
        <strain evidence="2">CCM 8875</strain>
    </source>
</reference>
<dbReference type="Proteomes" id="UP001597302">
    <property type="component" value="Unassembled WGS sequence"/>
</dbReference>
<comment type="caution">
    <text evidence="1">The sequence shown here is derived from an EMBL/GenBank/DDBJ whole genome shotgun (WGS) entry which is preliminary data.</text>
</comment>
<dbReference type="InterPro" id="IPR027266">
    <property type="entry name" value="TrmE/GcvT-like"/>
</dbReference>
<protein>
    <submittedName>
        <fullName evidence="1">Sarcosine oxidase subunit gamma</fullName>
    </submittedName>
</protein>
<keyword evidence="2" id="KW-1185">Reference proteome</keyword>
<organism evidence="1 2">
    <name type="scientific">Paracoccus nototheniae</name>
    <dbReference type="NCBI Taxonomy" id="2489002"/>
    <lineage>
        <taxon>Bacteria</taxon>
        <taxon>Pseudomonadati</taxon>
        <taxon>Pseudomonadota</taxon>
        <taxon>Alphaproteobacteria</taxon>
        <taxon>Rhodobacterales</taxon>
        <taxon>Paracoccaceae</taxon>
        <taxon>Paracoccus</taxon>
    </lineage>
</organism>
<dbReference type="EMBL" id="JBHTOQ010000036">
    <property type="protein sequence ID" value="MFD1482829.1"/>
    <property type="molecule type" value="Genomic_DNA"/>
</dbReference>
<dbReference type="Gene3D" id="3.30.1360.120">
    <property type="entry name" value="Probable tRNA modification gtpase trme, domain 1"/>
    <property type="match status" value="1"/>
</dbReference>
<dbReference type="RefSeq" id="WP_131572573.1">
    <property type="nucleotide sequence ID" value="NZ_CBCSAJ010000001.1"/>
</dbReference>
<proteinExistence type="predicted"/>
<evidence type="ECO:0000313" key="1">
    <source>
        <dbReference type="EMBL" id="MFD1482829.1"/>
    </source>
</evidence>
<accession>A0ABW4DYL6</accession>
<sequence>MTDLTPVCALGAPAPRSRRIGVLSLTEDAGLGLASLALRRDAPPPDIPLPGPGEWVAGAGLAVFWTGPGQWMVEYPGGADRDVAADLAARAPACSVTEQTDGFVSVDLHAPAPALDRLLEKLVNLDPRRCGPGTANRTGFHHLAVFVIRRAGDHLAIIGPRSAADTIWHGLIRAAEQQALAP</sequence>